<feature type="transmembrane region" description="Helical" evidence="1">
    <location>
        <begin position="56"/>
        <end position="77"/>
    </location>
</feature>
<feature type="transmembrane region" description="Helical" evidence="1">
    <location>
        <begin position="12"/>
        <end position="36"/>
    </location>
</feature>
<dbReference type="Proteomes" id="UP000242287">
    <property type="component" value="Unassembled WGS sequence"/>
</dbReference>
<evidence type="ECO:0000256" key="1">
    <source>
        <dbReference type="SAM" id="Phobius"/>
    </source>
</evidence>
<evidence type="ECO:0000313" key="3">
    <source>
        <dbReference type="Proteomes" id="UP000242287"/>
    </source>
</evidence>
<feature type="transmembrane region" description="Helical" evidence="1">
    <location>
        <begin position="120"/>
        <end position="142"/>
    </location>
</feature>
<gene>
    <name evidence="2" type="ORF">AMATHDRAFT_3560</name>
</gene>
<protein>
    <submittedName>
        <fullName evidence="2">Uncharacterized protein</fullName>
    </submittedName>
</protein>
<proteinExistence type="predicted"/>
<accession>A0A2A9NT14</accession>
<dbReference type="EMBL" id="KZ301996">
    <property type="protein sequence ID" value="PFH50822.1"/>
    <property type="molecule type" value="Genomic_DNA"/>
</dbReference>
<dbReference type="OrthoDB" id="3351168at2759"/>
<keyword evidence="1" id="KW-0472">Membrane</keyword>
<dbReference type="STRING" id="703135.A0A2A9NT14"/>
<evidence type="ECO:0000313" key="2">
    <source>
        <dbReference type="EMBL" id="PFH50822.1"/>
    </source>
</evidence>
<reference evidence="2 3" key="1">
    <citation type="submission" date="2014-02" db="EMBL/GenBank/DDBJ databases">
        <title>Transposable element dynamics among asymbiotic and ectomycorrhizal Amanita fungi.</title>
        <authorList>
            <consortium name="DOE Joint Genome Institute"/>
            <person name="Hess J."/>
            <person name="Skrede I."/>
            <person name="Wolfe B."/>
            <person name="LaButti K."/>
            <person name="Ohm R.A."/>
            <person name="Grigoriev I.V."/>
            <person name="Pringle A."/>
        </authorList>
    </citation>
    <scope>NUCLEOTIDE SEQUENCE [LARGE SCALE GENOMIC DNA]</scope>
    <source>
        <strain evidence="2 3">SKay4041</strain>
    </source>
</reference>
<keyword evidence="3" id="KW-1185">Reference proteome</keyword>
<organism evidence="2 3">
    <name type="scientific">Amanita thiersii Skay4041</name>
    <dbReference type="NCBI Taxonomy" id="703135"/>
    <lineage>
        <taxon>Eukaryota</taxon>
        <taxon>Fungi</taxon>
        <taxon>Dikarya</taxon>
        <taxon>Basidiomycota</taxon>
        <taxon>Agaricomycotina</taxon>
        <taxon>Agaricomycetes</taxon>
        <taxon>Agaricomycetidae</taxon>
        <taxon>Agaricales</taxon>
        <taxon>Pluteineae</taxon>
        <taxon>Amanitaceae</taxon>
        <taxon>Amanita</taxon>
    </lineage>
</organism>
<dbReference type="AlphaFoldDB" id="A0A2A9NT14"/>
<name>A0A2A9NT14_9AGAR</name>
<keyword evidence="1" id="KW-1133">Transmembrane helix</keyword>
<feature type="transmembrane region" description="Helical" evidence="1">
    <location>
        <begin position="520"/>
        <end position="539"/>
    </location>
</feature>
<sequence length="624" mass="68636">MNMLARIDARSKFWITLIIFAQLSILVLLITFFVITSTRPLPFPDSLARLVLDNPQTTTLIVTMVASLIAWISSFLLAEALRFIMNIDLSFSAISLQTISALTLISRGDLVFRGFKSGHSYVSVLVAIATLLQTAALTAVLTPSVVVLPYPMEGQEFDITNPKFAGILGPLQLDWSIEPALQPDTRYTVAPAVLSSGDTSVRAALDMPNFFTFNNYSYIESTCGILPSTLSPIPNALSGANSSRPFLPTGSILKTGNYNGLKSNYTMIQQGYTPTVKCRPGDLPMNVTYTVDYARLSANVTCPTRPDAYSYVYQIVGVSKSAILAFSCPLYTGIHPDQREPTAEYDIFIKGYGELYSYIPGYICRVNSDVTMISVGYNSPSAVYSVSNSTVPNLVTCKTLPHAPVTVPRLGFEATNMFLRQVVNGQNINYNSIGNVVSAFYLSRRTNETDFFGAIWESYLKGSLQFASTLIRTNITSTENLNGFVGNGTISIPLRPINGTYNIKTIGWIQGQGMAHRTTFMAPLVIMILSLIIVIWGFIRLGSIDQNGKMSYFDPMSMPHFVPSSGKEEVYMLSAKRRDYTISSLGEGRFQITGQIQQDDDQSTVELSNEARPLINNAARHSVY</sequence>
<keyword evidence="1" id="KW-0812">Transmembrane</keyword>